<keyword evidence="3" id="KW-1185">Reference proteome</keyword>
<evidence type="ECO:0000259" key="2">
    <source>
        <dbReference type="Pfam" id="PF10505"/>
    </source>
</evidence>
<dbReference type="GO" id="GO:0045945">
    <property type="term" value="P:positive regulation of transcription by RNA polymerase III"/>
    <property type="evidence" value="ECO:0007669"/>
    <property type="project" value="TreeGrafter"/>
</dbReference>
<feature type="compositionally biased region" description="Polar residues" evidence="1">
    <location>
        <begin position="441"/>
        <end position="466"/>
    </location>
</feature>
<evidence type="ECO:0000256" key="1">
    <source>
        <dbReference type="SAM" id="MobiDB-lite"/>
    </source>
</evidence>
<feature type="region of interest" description="Disordered" evidence="1">
    <location>
        <begin position="896"/>
        <end position="994"/>
    </location>
</feature>
<dbReference type="KEGG" id="osn:115225888"/>
<feature type="compositionally biased region" description="Polar residues" evidence="1">
    <location>
        <begin position="730"/>
        <end position="744"/>
    </location>
</feature>
<feature type="region of interest" description="Disordered" evidence="1">
    <location>
        <begin position="725"/>
        <end position="744"/>
    </location>
</feature>
<dbReference type="RefSeq" id="XP_036370645.1">
    <property type="nucleotide sequence ID" value="XM_036514752.1"/>
</dbReference>
<evidence type="ECO:0000313" key="3">
    <source>
        <dbReference type="Proteomes" id="UP000515154"/>
    </source>
</evidence>
<gene>
    <name evidence="4 5" type="primary">LOC115225888</name>
</gene>
<evidence type="ECO:0000313" key="5">
    <source>
        <dbReference type="RefSeq" id="XP_036370645.1"/>
    </source>
</evidence>
<feature type="region of interest" description="Disordered" evidence="1">
    <location>
        <begin position="79"/>
        <end position="115"/>
    </location>
</feature>
<dbReference type="InterPro" id="IPR019535">
    <property type="entry name" value="ICE2_C"/>
</dbReference>
<feature type="compositionally biased region" description="Low complexity" evidence="1">
    <location>
        <begin position="84"/>
        <end position="101"/>
    </location>
</feature>
<dbReference type="Pfam" id="PF10505">
    <property type="entry name" value="NARG2_C"/>
    <property type="match status" value="1"/>
</dbReference>
<name>A0A6P7TS70_9MOLL</name>
<reference evidence="4 5" key="1">
    <citation type="submission" date="2025-08" db="UniProtKB">
        <authorList>
            <consortium name="RefSeq"/>
        </authorList>
    </citation>
    <scope>IDENTIFICATION</scope>
</reference>
<feature type="compositionally biased region" description="Polar residues" evidence="1">
    <location>
        <begin position="963"/>
        <end position="987"/>
    </location>
</feature>
<evidence type="ECO:0000313" key="4">
    <source>
        <dbReference type="RefSeq" id="XP_029652750.1"/>
    </source>
</evidence>
<dbReference type="GO" id="GO:0008023">
    <property type="term" value="C:transcription elongation factor complex"/>
    <property type="evidence" value="ECO:0007669"/>
    <property type="project" value="InterPro"/>
</dbReference>
<sequence length="1498" mass="167888">MKINWDRAPPDTKELQHFFTEESFKEWSTPCDLTDKIVTKFKELGSFHEFYWQKASAVDSSKLVNADVYCEQSRKPSGAVQLASNTDQTTQVQSVTDSRQSNSQKNDASPVKSQNTEFLHHKDWHVPYPRISWFTKSEQAFYVQQFLYFKNHKKLDDKAVSKYTELAKMHQRVHLEQEEFMDYLKLVSLKFKEHYAFLPPVAQRYMQEKYEVDLSRLRTCDQFYLTFDKVPIFSNKVTTHKFCDSKTVLEMGNVPACLLTNKKNKCKTVLDYKHLTSRYPIHQKTPGKQDSSWCHQVCSEDLIAEELAKKYQCDIVVSSSVLNCLVRNHSPGFKNNWDISVIIKNYNLPGPEGEFQHKVVYLNKPFYHSLNTREINSRFHKTSLASKILYPHHVKCFSFNSCNEADNSDGDDVDVTELETFGIGQSVKKTYEKNKRKEPQKQSTLAPSSNDRTTESAQNLSPTKTLPLNDDVKTSNEISGISSAIFSEKADHLEISEPLTDHLVSPSKDCGSFTSTPADRRRSLAPVCHYFPEESTSASEDSDHSSHLIIITDDNTDLDKSIDKTRCGQMADAVSKIISGSCVSVSKTVSAPQTSAVTVIPLPPAPPTPPSLSTLPVQEDIVEIPLQDTLDTPLQDSVETSHQDSVGAAQKDTLEIVLQDSSVEAPLQDGVEVSAQGSVETLQDTNEASLQDSVETLLEDTGKISLQDSVETPLQDMTKALLQDSEEASLQESMETPLQDTTDTPFQDITDAPLQDITDTPLQDITDTPLQDITDAPLQDITDAPLQDITETPLQDITVTPLQDITDTSLQDITETPLQDITVTPLQYIADTPLQDITETPLQDITEAPFQDITEAPLQDITDAPLQDIADAPLQDIADTPLQDITETPLQDITEAPLQDITDAPLQDITDTPLQDTTEAPLQDTTEAPLQDTTDAPLQDTTDTPLQDITDTPLKDITDAPLQDTTEAPLQDTTDAPLQDITHTPLQDITEAPVKEITETPLQDITDTPLQDITEAPLQDITHTPLQDITETPLQDITETTLQNITETPLQNITEIPLQDVTETPLQDITETPLQEITDTSLQDITDAPLQDITDAPLQDLTETPLQNITDTPLQDITDTPLQDITDTPLQDITDTPLQDITNTPLQDITDTPLQDLTEAPLQDVTEAPIQDVTEAPLQDITEAPLQDITDAPLQDITEAPLQDLTDTPVKDTPSSPDSERSYLHSLPFLEKEMKIIPTESDGNVFVFQDVPEENSSPVKPTLTSVPDEPSQFSHLIRNDNISYTVWNFGELRILVRSRYHAVKSKNKQKKTFLHLLPKLEYQSKFGYEETTQDELSKMWISSLIRKEIPVLKVRIDAFTSEILMYEIYNFPKILQKFNPVHCNTFLYNIFCKLHSLKSSTYLLSHCAGETSCMISEAVSNRPTILNCSDLYRKYSKNINAAHPLNVPWIPLDTQLLTPYHISNGRIPATFNPKGKRKWKKNNSGTSSQKTGKKAKRS</sequence>
<dbReference type="PANTHER" id="PTHR14633:SF3">
    <property type="entry name" value="LITTLE ELONGATION COMPLEX SUBUNIT 2"/>
    <property type="match status" value="1"/>
</dbReference>
<dbReference type="GO" id="GO:0042796">
    <property type="term" value="P:snRNA transcription by RNA polymerase III"/>
    <property type="evidence" value="ECO:0007669"/>
    <property type="project" value="TreeGrafter"/>
</dbReference>
<feature type="region of interest" description="Disordered" evidence="1">
    <location>
        <begin position="1199"/>
        <end position="1222"/>
    </location>
</feature>
<protein>
    <submittedName>
        <fullName evidence="4 5">Uncharacterized protein LOC115225888 isoform X1</fullName>
    </submittedName>
</protein>
<dbReference type="Proteomes" id="UP000515154">
    <property type="component" value="Linkage group LG28"/>
</dbReference>
<organism evidence="3 4">
    <name type="scientific">Octopus sinensis</name>
    <name type="common">East Asian common octopus</name>
    <dbReference type="NCBI Taxonomy" id="2607531"/>
    <lineage>
        <taxon>Eukaryota</taxon>
        <taxon>Metazoa</taxon>
        <taxon>Spiralia</taxon>
        <taxon>Lophotrochozoa</taxon>
        <taxon>Mollusca</taxon>
        <taxon>Cephalopoda</taxon>
        <taxon>Coleoidea</taxon>
        <taxon>Octopodiformes</taxon>
        <taxon>Octopoda</taxon>
        <taxon>Incirrata</taxon>
        <taxon>Octopodidae</taxon>
        <taxon>Octopus</taxon>
    </lineage>
</organism>
<feature type="region of interest" description="Disordered" evidence="1">
    <location>
        <begin position="1104"/>
        <end position="1154"/>
    </location>
</feature>
<feature type="region of interest" description="Disordered" evidence="1">
    <location>
        <begin position="1468"/>
        <end position="1498"/>
    </location>
</feature>
<feature type="region of interest" description="Disordered" evidence="1">
    <location>
        <begin position="430"/>
        <end position="472"/>
    </location>
</feature>
<dbReference type="RefSeq" id="XP_029652750.1">
    <property type="nucleotide sequence ID" value="XM_029796890.2"/>
</dbReference>
<feature type="domain" description="Little elongation complex subunit 2 C-terminal" evidence="2">
    <location>
        <begin position="1279"/>
        <end position="1473"/>
    </location>
</feature>
<dbReference type="GO" id="GO:0042795">
    <property type="term" value="P:snRNA transcription by RNA polymerase II"/>
    <property type="evidence" value="ECO:0007669"/>
    <property type="project" value="TreeGrafter"/>
</dbReference>
<accession>A0A6P7TS70</accession>
<proteinExistence type="predicted"/>
<dbReference type="PANTHER" id="PTHR14633">
    <property type="entry name" value="LITTLE ELONGATION COMPLEX SUBUNIT 2"/>
    <property type="match status" value="1"/>
</dbReference>
<feature type="compositionally biased region" description="Basic and acidic residues" evidence="1">
    <location>
        <begin position="430"/>
        <end position="440"/>
    </location>
</feature>
<feature type="compositionally biased region" description="Polar residues" evidence="1">
    <location>
        <begin position="909"/>
        <end position="950"/>
    </location>
</feature>
<feature type="compositionally biased region" description="Polar residues" evidence="1">
    <location>
        <begin position="102"/>
        <end position="115"/>
    </location>
</feature>